<accession>A0AAV7AAH6</accession>
<gene>
    <name evidence="2" type="ORF">GDO81_018338</name>
</gene>
<proteinExistence type="predicted"/>
<organism evidence="2 3">
    <name type="scientific">Engystomops pustulosus</name>
    <name type="common">Tungara frog</name>
    <name type="synonym">Physalaemus pustulosus</name>
    <dbReference type="NCBI Taxonomy" id="76066"/>
    <lineage>
        <taxon>Eukaryota</taxon>
        <taxon>Metazoa</taxon>
        <taxon>Chordata</taxon>
        <taxon>Craniata</taxon>
        <taxon>Vertebrata</taxon>
        <taxon>Euteleostomi</taxon>
        <taxon>Amphibia</taxon>
        <taxon>Batrachia</taxon>
        <taxon>Anura</taxon>
        <taxon>Neobatrachia</taxon>
        <taxon>Hyloidea</taxon>
        <taxon>Leptodactylidae</taxon>
        <taxon>Leiuperinae</taxon>
        <taxon>Engystomops</taxon>
    </lineage>
</organism>
<reference evidence="2" key="1">
    <citation type="thesis" date="2020" institute="ProQuest LLC" country="789 East Eisenhower Parkway, Ann Arbor, MI, USA">
        <title>Comparative Genomics and Chromosome Evolution.</title>
        <authorList>
            <person name="Mudd A.B."/>
        </authorList>
    </citation>
    <scope>NUCLEOTIDE SEQUENCE</scope>
    <source>
        <strain evidence="2">237g6f4</strain>
        <tissue evidence="2">Blood</tissue>
    </source>
</reference>
<evidence type="ECO:0000313" key="2">
    <source>
        <dbReference type="EMBL" id="KAG8557118.1"/>
    </source>
</evidence>
<keyword evidence="3" id="KW-1185">Reference proteome</keyword>
<protein>
    <submittedName>
        <fullName evidence="2">Uncharacterized protein</fullName>
    </submittedName>
</protein>
<sequence length="125" mass="14590">MGSSVQHESKKGQKEVVQGKKIKKKVKLKKHVTALYESGGYNRTHWGHRKVQPYRNYLQSMLCPFIDLSSKSKWFGKLINRILKSRPLMSEKLQGWTKSKPFSFKKFQKLSQERELSLFSLAVCT</sequence>
<comment type="caution">
    <text evidence="2">The sequence shown here is derived from an EMBL/GenBank/DDBJ whole genome shotgun (WGS) entry which is preliminary data.</text>
</comment>
<feature type="region of interest" description="Disordered" evidence="1">
    <location>
        <begin position="1"/>
        <end position="20"/>
    </location>
</feature>
<feature type="compositionally biased region" description="Basic and acidic residues" evidence="1">
    <location>
        <begin position="7"/>
        <end position="18"/>
    </location>
</feature>
<dbReference type="Proteomes" id="UP000824782">
    <property type="component" value="Unassembled WGS sequence"/>
</dbReference>
<evidence type="ECO:0000256" key="1">
    <source>
        <dbReference type="SAM" id="MobiDB-lite"/>
    </source>
</evidence>
<dbReference type="AlphaFoldDB" id="A0AAV7AAH6"/>
<evidence type="ECO:0000313" key="3">
    <source>
        <dbReference type="Proteomes" id="UP000824782"/>
    </source>
</evidence>
<name>A0AAV7AAH6_ENGPU</name>
<dbReference type="EMBL" id="WNYA01000009">
    <property type="protein sequence ID" value="KAG8557118.1"/>
    <property type="molecule type" value="Genomic_DNA"/>
</dbReference>